<evidence type="ECO:0000313" key="7">
    <source>
        <dbReference type="Proteomes" id="UP000233556"/>
    </source>
</evidence>
<dbReference type="InterPro" id="IPR036866">
    <property type="entry name" value="RibonucZ/Hydroxyglut_hydro"/>
</dbReference>
<dbReference type="OrthoDB" id="262529at2759"/>
<keyword evidence="5" id="KW-0539">Nucleus</keyword>
<comment type="similarity">
    <text evidence="2">Belongs to the DNA repair metallo-beta-lactamase (DRMBL) family.</text>
</comment>
<dbReference type="SUPFAM" id="SSF56281">
    <property type="entry name" value="Metallo-hydrolase/oxidoreductase"/>
    <property type="match status" value="1"/>
</dbReference>
<dbReference type="PANTHER" id="PTHR23240:SF6">
    <property type="entry name" value="DNA CROSS-LINK REPAIR 1A PROTEIN"/>
    <property type="match status" value="1"/>
</dbReference>
<dbReference type="AlphaFoldDB" id="A0A2I0T3V4"/>
<protein>
    <submittedName>
        <fullName evidence="6">Dna cross-link repair 1a protein</fullName>
    </submittedName>
</protein>
<evidence type="ECO:0000313" key="6">
    <source>
        <dbReference type="EMBL" id="PKU28484.1"/>
    </source>
</evidence>
<name>A0A2I0T3V4_LIMLA</name>
<dbReference type="GO" id="GO:0036297">
    <property type="term" value="P:interstrand cross-link repair"/>
    <property type="evidence" value="ECO:0007669"/>
    <property type="project" value="TreeGrafter"/>
</dbReference>
<dbReference type="GO" id="GO:0003684">
    <property type="term" value="F:damaged DNA binding"/>
    <property type="evidence" value="ECO:0007669"/>
    <property type="project" value="TreeGrafter"/>
</dbReference>
<dbReference type="Proteomes" id="UP000233556">
    <property type="component" value="Unassembled WGS sequence"/>
</dbReference>
<comment type="subcellular location">
    <subcellularLocation>
        <location evidence="1">Nucleus</location>
    </subcellularLocation>
</comment>
<evidence type="ECO:0000256" key="4">
    <source>
        <dbReference type="ARBA" id="ARBA00023204"/>
    </source>
</evidence>
<dbReference type="PANTHER" id="PTHR23240">
    <property type="entry name" value="DNA CROSS-LINK REPAIR PROTEIN PSO2/SNM1-RELATED"/>
    <property type="match status" value="1"/>
</dbReference>
<gene>
    <name evidence="6" type="ORF">llap_21212</name>
</gene>
<dbReference type="EMBL" id="KZ520383">
    <property type="protein sequence ID" value="PKU28484.1"/>
    <property type="molecule type" value="Genomic_DNA"/>
</dbReference>
<proteinExistence type="inferred from homology"/>
<keyword evidence="4" id="KW-0234">DNA repair</keyword>
<evidence type="ECO:0000256" key="5">
    <source>
        <dbReference type="ARBA" id="ARBA00023242"/>
    </source>
</evidence>
<dbReference type="GO" id="GO:0006303">
    <property type="term" value="P:double-strand break repair via nonhomologous end joining"/>
    <property type="evidence" value="ECO:0007669"/>
    <property type="project" value="TreeGrafter"/>
</dbReference>
<accession>A0A2I0T3V4</accession>
<dbReference type="GO" id="GO:0035312">
    <property type="term" value="F:5'-3' DNA exonuclease activity"/>
    <property type="evidence" value="ECO:0007669"/>
    <property type="project" value="TreeGrafter"/>
</dbReference>
<dbReference type="Gene3D" id="3.40.50.12650">
    <property type="match status" value="1"/>
</dbReference>
<sequence length="245" mass="26989">MILFYLPSGTVILHTGDFRADPSMERYPALIGQQIHTLYLDTTYCSPEYTFPSQQEVIQFAVNTAFETVTLNPRTLVVCGTYSIGKEKVFLAIAEVLGSKASVSRDKYKTLQCLESAAVNSLISVDWNGTLLHVLPMMQINFKLDVQAEDVIVPQGCLDSITSQREAVVSHAGSHLREQEFLDKSTACQKQCLDPGKGQERLGDSGLMGKSPGVTVGSFWYWGFDFTCEVVGMWSHAVVSNCVSV</sequence>
<keyword evidence="7" id="KW-1185">Reference proteome</keyword>
<evidence type="ECO:0000256" key="1">
    <source>
        <dbReference type="ARBA" id="ARBA00004123"/>
    </source>
</evidence>
<organism evidence="6 7">
    <name type="scientific">Limosa lapponica baueri</name>
    <dbReference type="NCBI Taxonomy" id="1758121"/>
    <lineage>
        <taxon>Eukaryota</taxon>
        <taxon>Metazoa</taxon>
        <taxon>Chordata</taxon>
        <taxon>Craniata</taxon>
        <taxon>Vertebrata</taxon>
        <taxon>Euteleostomi</taxon>
        <taxon>Archelosauria</taxon>
        <taxon>Archosauria</taxon>
        <taxon>Dinosauria</taxon>
        <taxon>Saurischia</taxon>
        <taxon>Theropoda</taxon>
        <taxon>Coelurosauria</taxon>
        <taxon>Aves</taxon>
        <taxon>Neognathae</taxon>
        <taxon>Neoaves</taxon>
        <taxon>Charadriiformes</taxon>
        <taxon>Scolopacidae</taxon>
        <taxon>Limosa</taxon>
    </lineage>
</organism>
<keyword evidence="3" id="KW-0227">DNA damage</keyword>
<evidence type="ECO:0000256" key="2">
    <source>
        <dbReference type="ARBA" id="ARBA00010304"/>
    </source>
</evidence>
<reference evidence="7" key="1">
    <citation type="submission" date="2017-11" db="EMBL/GenBank/DDBJ databases">
        <authorList>
            <person name="Lima N.C."/>
            <person name="Parody-Merino A.M."/>
            <person name="Battley P.F."/>
            <person name="Fidler A.E."/>
            <person name="Prosdocimi F."/>
        </authorList>
    </citation>
    <scope>NUCLEOTIDE SEQUENCE [LARGE SCALE GENOMIC DNA]</scope>
</reference>
<dbReference type="FunFam" id="3.40.50.12650:FF:000001">
    <property type="entry name" value="DNA cross-link repair 1A"/>
    <property type="match status" value="1"/>
</dbReference>
<dbReference type="GO" id="GO:0005634">
    <property type="term" value="C:nucleus"/>
    <property type="evidence" value="ECO:0007669"/>
    <property type="project" value="UniProtKB-SubCell"/>
</dbReference>
<evidence type="ECO:0000256" key="3">
    <source>
        <dbReference type="ARBA" id="ARBA00022763"/>
    </source>
</evidence>
<reference evidence="7" key="2">
    <citation type="submission" date="2017-12" db="EMBL/GenBank/DDBJ databases">
        <title>Genome sequence of the Bar-tailed Godwit (Limosa lapponica baueri).</title>
        <authorList>
            <person name="Lima N.C.B."/>
            <person name="Parody-Merino A.M."/>
            <person name="Battley P.F."/>
            <person name="Fidler A.E."/>
            <person name="Prosdocimi F."/>
        </authorList>
    </citation>
    <scope>NUCLEOTIDE SEQUENCE [LARGE SCALE GENOMIC DNA]</scope>
</reference>